<protein>
    <submittedName>
        <fullName evidence="1">Uncharacterized protein</fullName>
    </submittedName>
</protein>
<organism evidence="1">
    <name type="scientific">Ophidiomyces ophidiicola</name>
    <dbReference type="NCBI Taxonomy" id="1387563"/>
    <lineage>
        <taxon>Eukaryota</taxon>
        <taxon>Fungi</taxon>
        <taxon>Dikarya</taxon>
        <taxon>Ascomycota</taxon>
        <taxon>Pezizomycotina</taxon>
        <taxon>Eurotiomycetes</taxon>
        <taxon>Eurotiomycetidae</taxon>
        <taxon>Onygenales</taxon>
        <taxon>Onygenaceae</taxon>
        <taxon>Ophidiomyces</taxon>
    </lineage>
</organism>
<accession>A0ACB8V521</accession>
<proteinExistence type="predicted"/>
<evidence type="ECO:0000313" key="1">
    <source>
        <dbReference type="EMBL" id="KAI2392723.1"/>
    </source>
</evidence>
<comment type="caution">
    <text evidence="1">The sequence shown here is derived from an EMBL/GenBank/DDBJ whole genome shotgun (WGS) entry which is preliminary data.</text>
</comment>
<dbReference type="EMBL" id="JALBCA010000005">
    <property type="protein sequence ID" value="KAI2392723.1"/>
    <property type="molecule type" value="Genomic_DNA"/>
</dbReference>
<sequence>MALSIFGHANNPKYFDIRLDDDYIVFRGSPEEAASAHLKGTLVLCLSEPFTIKHLKLRLVGVSRIGWTLIAGPLGGSKKQIKEHIVFEKTWKFRDAGKGKTEIMPADNYEFPFDVVLPGSLPESVEGLADSWVTYRLKAEIGRKYAKDIHARKPLRIIRTLDPTALEFAHLMVQAVENIWPNKLEYSISLANKAVIFGTSITVNFRLLPLVKGLKIGNILAQLVESYELSLPPDEVSQQRKVTRTSKMIFSHSFEIEEQRDFFVPNADAEGYRFSKTWSLPTTLRKCLQDTDTQGIKIKHKLKFRVQLHNSDGHTSELRASLPVHIFISPNLPIDENNNIIDQSHNSVHTVDFYLAQQAPPLYGEHRFDQLYGDMDPNGYFTPGTHSGVASPLESHSRNLSTENLTMAPAGRRGGDICAHALHNRLTDLHLLRRRRSSGPPATPPPEPLSTAPADDPHHPHQQHPQQRRRRSLPTDALPSIMGELELATTDGGSRRSSEDAAALSGLATPNPHFSEVEDLCRVPSYSTALRSSAKTHYDRSLPNYQAATASDPTSPTAVAAAAAAAAAAVARVGVRRAHSRRTSRLFGILEAPARPHFSLHQRGSSADPSMDSERQLRIMQARAGG</sequence>
<reference evidence="1" key="1">
    <citation type="journal article" date="2022" name="bioRxiv">
        <title>Population genetic analysis of Ophidiomyces ophidiicola, the causative agent of snake fungal disease, indicates recent introductions to the USA.</title>
        <authorList>
            <person name="Ladner J.T."/>
            <person name="Palmer J.M."/>
            <person name="Ettinger C.L."/>
            <person name="Stajich J.E."/>
            <person name="Farrell T.M."/>
            <person name="Glorioso B.M."/>
            <person name="Lawson B."/>
            <person name="Price S.J."/>
            <person name="Stengle A.G."/>
            <person name="Grear D.A."/>
            <person name="Lorch J.M."/>
        </authorList>
    </citation>
    <scope>NUCLEOTIDE SEQUENCE</scope>
    <source>
        <strain evidence="1">NWHC 24266-5</strain>
    </source>
</reference>
<name>A0ACB8V521_9EURO</name>
<gene>
    <name evidence="1" type="ORF">LOY88_000519</name>
</gene>